<proteinExistence type="predicted"/>
<evidence type="ECO:0000256" key="1">
    <source>
        <dbReference type="SAM" id="MobiDB-lite"/>
    </source>
</evidence>
<protein>
    <submittedName>
        <fullName evidence="2">Uncharacterized protein</fullName>
    </submittedName>
</protein>
<gene>
    <name evidence="2" type="ORF">Golob_020969</name>
</gene>
<dbReference type="EMBL" id="JABEZX010000002">
    <property type="protein sequence ID" value="MBA0549984.1"/>
    <property type="molecule type" value="Genomic_DNA"/>
</dbReference>
<dbReference type="AlphaFoldDB" id="A0A7J8LC03"/>
<name>A0A7J8LC03_9ROSI</name>
<feature type="region of interest" description="Disordered" evidence="1">
    <location>
        <begin position="66"/>
        <end position="88"/>
    </location>
</feature>
<dbReference type="Proteomes" id="UP000593572">
    <property type="component" value="Unassembled WGS sequence"/>
</dbReference>
<evidence type="ECO:0000313" key="2">
    <source>
        <dbReference type="EMBL" id="MBA0549984.1"/>
    </source>
</evidence>
<accession>A0A7J8LC03</accession>
<organism evidence="2 3">
    <name type="scientific">Gossypium lobatum</name>
    <dbReference type="NCBI Taxonomy" id="34289"/>
    <lineage>
        <taxon>Eukaryota</taxon>
        <taxon>Viridiplantae</taxon>
        <taxon>Streptophyta</taxon>
        <taxon>Embryophyta</taxon>
        <taxon>Tracheophyta</taxon>
        <taxon>Spermatophyta</taxon>
        <taxon>Magnoliopsida</taxon>
        <taxon>eudicotyledons</taxon>
        <taxon>Gunneridae</taxon>
        <taxon>Pentapetalae</taxon>
        <taxon>rosids</taxon>
        <taxon>malvids</taxon>
        <taxon>Malvales</taxon>
        <taxon>Malvaceae</taxon>
        <taxon>Malvoideae</taxon>
        <taxon>Gossypium</taxon>
    </lineage>
</organism>
<reference evidence="2 3" key="1">
    <citation type="journal article" date="2019" name="Genome Biol. Evol.">
        <title>Insights into the evolution of the New World diploid cottons (Gossypium, subgenus Houzingenia) based on genome sequencing.</title>
        <authorList>
            <person name="Grover C.E."/>
            <person name="Arick M.A. 2nd"/>
            <person name="Thrash A."/>
            <person name="Conover J.L."/>
            <person name="Sanders W.S."/>
            <person name="Peterson D.G."/>
            <person name="Frelichowski J.E."/>
            <person name="Scheffler J.A."/>
            <person name="Scheffler B.E."/>
            <person name="Wendel J.F."/>
        </authorList>
    </citation>
    <scope>NUCLEOTIDE SEQUENCE [LARGE SCALE GENOMIC DNA]</scope>
    <source>
        <strain evidence="2">157</strain>
        <tissue evidence="2">Leaf</tissue>
    </source>
</reference>
<keyword evidence="3" id="KW-1185">Reference proteome</keyword>
<evidence type="ECO:0000313" key="3">
    <source>
        <dbReference type="Proteomes" id="UP000593572"/>
    </source>
</evidence>
<sequence>MESKSQYKANTHDEEITYRHFEFKQFSGIVRLALAVADKQHPEAAIIESKRALIDEGREAIKASIKRNGGIPYETKRRSPGGPDPHHH</sequence>
<comment type="caution">
    <text evidence="2">The sequence shown here is derived from an EMBL/GenBank/DDBJ whole genome shotgun (WGS) entry which is preliminary data.</text>
</comment>